<dbReference type="GO" id="GO:0032979">
    <property type="term" value="P:protein insertion into mitochondrial inner membrane from matrix"/>
    <property type="evidence" value="ECO:0007669"/>
    <property type="project" value="TreeGrafter"/>
</dbReference>
<dbReference type="NCBIfam" id="TIGR03592">
    <property type="entry name" value="yidC_oxa1_cterm"/>
    <property type="match status" value="1"/>
</dbReference>
<sequence>MAAFRSGVTPGCITRCFLRESRKTKSGINLFTDVAHPHLLHKSHLHTAFECRSPVTKTLLGRRHNGKFLWVSAVAVRHNSTQIPVDTVESPPVIQTNPVSPAEPALLQPITEQMTVEAVSVAPPDVNIPAAQAVLTPLPEHVSADAAPTALDVLQTVATDSTLAELGLGANTPVGLVQNLLEFMHLDLGLPWWGAIVVGTVLARCVVFPVIVKGQREAAKMNNVMPEITKLTNIMNEAKQSGNKFSFAKAYSDLTLFQKKHDVNLLRGFLIPMVQAPIFMSFFIALRKMAYLPVPSMQTGGALWFPDLTIADPFYILPIVVTGTMFFILELAVESGIDNPNLKAMKTVFRVMPLIILPMTINFPTAVFTYWLTSNCFSLGQMALLKHPLVREKLRIPQRIQHPPSGLPENGFIESLKKGWKNAQLAQQLEERERRIKNHLDLAAKGPLRQTFTHNPLQQNSPVAATYPKGNTSTSKTKPWKDTLG</sequence>
<dbReference type="InterPro" id="IPR028055">
    <property type="entry name" value="YidC/Oxa/ALB_C"/>
</dbReference>
<feature type="compositionally biased region" description="Polar residues" evidence="10">
    <location>
        <begin position="450"/>
        <end position="477"/>
    </location>
</feature>
<feature type="domain" description="Membrane insertase YidC/Oxa/ALB C-terminal" evidence="12">
    <location>
        <begin position="192"/>
        <end position="386"/>
    </location>
</feature>
<accession>A0A8C6UFJ7</accession>
<feature type="transmembrane region" description="Helical" evidence="11">
    <location>
        <begin position="354"/>
        <end position="372"/>
    </location>
</feature>
<keyword evidence="8 11" id="KW-0472">Membrane</keyword>
<evidence type="ECO:0000256" key="11">
    <source>
        <dbReference type="SAM" id="Phobius"/>
    </source>
</evidence>
<evidence type="ECO:0000256" key="8">
    <source>
        <dbReference type="ARBA" id="ARBA00023136"/>
    </source>
</evidence>
<dbReference type="Ensembl" id="ENSNMLT00000037418.1">
    <property type="protein sequence ID" value="ENSNMLP00000033582.1"/>
    <property type="gene ID" value="ENSNMLG00000020790.1"/>
</dbReference>
<dbReference type="GO" id="GO:0032977">
    <property type="term" value="F:membrane insertase activity"/>
    <property type="evidence" value="ECO:0007669"/>
    <property type="project" value="InterPro"/>
</dbReference>
<keyword evidence="4" id="KW-0999">Mitochondrion inner membrane</keyword>
<keyword evidence="6 11" id="KW-1133">Transmembrane helix</keyword>
<feature type="region of interest" description="Disordered" evidence="10">
    <location>
        <begin position="449"/>
        <end position="485"/>
    </location>
</feature>
<evidence type="ECO:0000256" key="6">
    <source>
        <dbReference type="ARBA" id="ARBA00022989"/>
    </source>
</evidence>
<evidence type="ECO:0000256" key="5">
    <source>
        <dbReference type="ARBA" id="ARBA00022946"/>
    </source>
</evidence>
<evidence type="ECO:0000256" key="1">
    <source>
        <dbReference type="ARBA" id="ARBA00004448"/>
    </source>
</evidence>
<dbReference type="PANTHER" id="PTHR12428">
    <property type="entry name" value="OXA1"/>
    <property type="match status" value="1"/>
</dbReference>
<comment type="similarity">
    <text evidence="2 9">Belongs to the OXA1/ALB3/YidC family.</text>
</comment>
<keyword evidence="14" id="KW-1185">Reference proteome</keyword>
<keyword evidence="3 9" id="KW-0812">Transmembrane</keyword>
<evidence type="ECO:0000256" key="10">
    <source>
        <dbReference type="SAM" id="MobiDB-lite"/>
    </source>
</evidence>
<keyword evidence="5" id="KW-0809">Transit peptide</keyword>
<feature type="transmembrane region" description="Helical" evidence="11">
    <location>
        <begin position="265"/>
        <end position="286"/>
    </location>
</feature>
<dbReference type="AlphaFoldDB" id="A0A8C6UFJ7"/>
<dbReference type="PANTHER" id="PTHR12428:SF66">
    <property type="entry name" value="MITOCHONDRIAL INNER MEMBRANE PROTEIN OXA1L"/>
    <property type="match status" value="1"/>
</dbReference>
<evidence type="ECO:0000256" key="9">
    <source>
        <dbReference type="RuleBase" id="RU003945"/>
    </source>
</evidence>
<feature type="transmembrane region" description="Helical" evidence="11">
    <location>
        <begin position="190"/>
        <end position="212"/>
    </location>
</feature>
<evidence type="ECO:0000256" key="4">
    <source>
        <dbReference type="ARBA" id="ARBA00022792"/>
    </source>
</evidence>
<evidence type="ECO:0000259" key="12">
    <source>
        <dbReference type="Pfam" id="PF02096"/>
    </source>
</evidence>
<protein>
    <submittedName>
        <fullName evidence="13">OXA1L mitochondrial inner membrane protein</fullName>
    </submittedName>
</protein>
<evidence type="ECO:0000256" key="7">
    <source>
        <dbReference type="ARBA" id="ARBA00023128"/>
    </source>
</evidence>
<dbReference type="Pfam" id="PF02096">
    <property type="entry name" value="60KD_IMP"/>
    <property type="match status" value="1"/>
</dbReference>
<reference evidence="13" key="2">
    <citation type="submission" date="2025-09" db="UniProtKB">
        <authorList>
            <consortium name="Ensembl"/>
        </authorList>
    </citation>
    <scope>IDENTIFICATION</scope>
</reference>
<comment type="subcellular location">
    <subcellularLocation>
        <location evidence="9">Membrane</location>
        <topology evidence="9">Multi-pass membrane protein</topology>
    </subcellularLocation>
    <subcellularLocation>
        <location evidence="1">Mitochondrion inner membrane</location>
        <topology evidence="1">Multi-pass membrane protein</topology>
    </subcellularLocation>
</comment>
<evidence type="ECO:0000256" key="2">
    <source>
        <dbReference type="ARBA" id="ARBA00009877"/>
    </source>
</evidence>
<name>A0A8C6UFJ7_9GOBI</name>
<evidence type="ECO:0000313" key="13">
    <source>
        <dbReference type="Ensembl" id="ENSNMLP00000033582.1"/>
    </source>
</evidence>
<keyword evidence="7" id="KW-0496">Mitochondrion</keyword>
<evidence type="ECO:0000256" key="3">
    <source>
        <dbReference type="ARBA" id="ARBA00022692"/>
    </source>
</evidence>
<dbReference type="InterPro" id="IPR001708">
    <property type="entry name" value="YidC/ALB3/OXA1/COX18"/>
</dbReference>
<organism evidence="13 14">
    <name type="scientific">Neogobius melanostomus</name>
    <name type="common">round goby</name>
    <dbReference type="NCBI Taxonomy" id="47308"/>
    <lineage>
        <taxon>Eukaryota</taxon>
        <taxon>Metazoa</taxon>
        <taxon>Chordata</taxon>
        <taxon>Craniata</taxon>
        <taxon>Vertebrata</taxon>
        <taxon>Euteleostomi</taxon>
        <taxon>Actinopterygii</taxon>
        <taxon>Neopterygii</taxon>
        <taxon>Teleostei</taxon>
        <taxon>Neoteleostei</taxon>
        <taxon>Acanthomorphata</taxon>
        <taxon>Gobiaria</taxon>
        <taxon>Gobiiformes</taxon>
        <taxon>Gobioidei</taxon>
        <taxon>Gobiidae</taxon>
        <taxon>Benthophilinae</taxon>
        <taxon>Neogobiini</taxon>
        <taxon>Neogobius</taxon>
    </lineage>
</organism>
<evidence type="ECO:0000313" key="14">
    <source>
        <dbReference type="Proteomes" id="UP000694523"/>
    </source>
</evidence>
<dbReference type="Proteomes" id="UP000694523">
    <property type="component" value="Unplaced"/>
</dbReference>
<dbReference type="CDD" id="cd20069">
    <property type="entry name" value="5TM_Oxa1-like"/>
    <property type="match status" value="1"/>
</dbReference>
<dbReference type="GO" id="GO:0005743">
    <property type="term" value="C:mitochondrial inner membrane"/>
    <property type="evidence" value="ECO:0007669"/>
    <property type="project" value="UniProtKB-SubCell"/>
</dbReference>
<reference evidence="13" key="1">
    <citation type="submission" date="2025-08" db="UniProtKB">
        <authorList>
            <consortium name="Ensembl"/>
        </authorList>
    </citation>
    <scope>IDENTIFICATION</scope>
</reference>
<feature type="transmembrane region" description="Helical" evidence="11">
    <location>
        <begin position="314"/>
        <end position="333"/>
    </location>
</feature>
<proteinExistence type="inferred from homology"/>